<evidence type="ECO:0000256" key="1">
    <source>
        <dbReference type="ARBA" id="ARBA00004474"/>
    </source>
</evidence>
<dbReference type="AlphaFoldDB" id="A0A9Q1JS66"/>
<name>A0A9Q1JS66_9CARY</name>
<comment type="subcellular location">
    <subcellularLocation>
        <location evidence="1">Plastid</location>
    </subcellularLocation>
</comment>
<evidence type="ECO:0000256" key="2">
    <source>
        <dbReference type="ARBA" id="ARBA00022640"/>
    </source>
</evidence>
<gene>
    <name evidence="6" type="ORF">Cgig2_005513</name>
</gene>
<dbReference type="OrthoDB" id="498392at2759"/>
<reference evidence="6" key="1">
    <citation type="submission" date="2022-04" db="EMBL/GenBank/DDBJ databases">
        <title>Carnegiea gigantea Genome sequencing and assembly v2.</title>
        <authorList>
            <person name="Copetti D."/>
            <person name="Sanderson M.J."/>
            <person name="Burquez A."/>
            <person name="Wojciechowski M.F."/>
        </authorList>
    </citation>
    <scope>NUCLEOTIDE SEQUENCE</scope>
    <source>
        <strain evidence="6">SGP5-SGP5p</strain>
        <tissue evidence="6">Aerial part</tissue>
    </source>
</reference>
<evidence type="ECO:0000313" key="6">
    <source>
        <dbReference type="EMBL" id="KAJ8430151.1"/>
    </source>
</evidence>
<dbReference type="Proteomes" id="UP001153076">
    <property type="component" value="Unassembled WGS sequence"/>
</dbReference>
<accession>A0A9Q1JS66</accession>
<sequence>MALLSIPSTSFLRIKIPTLHVHRRHFLPSFSLFLPRQSPSSSSLRLFSLSSSSSVPDEWGEKSGSGPEQEPESKFAGPDPSTPEDEDEWGPDKEPKKSRSMAAAIPDEWGEKSGSGSEQEPESRFAGPDPSILEDEDEWGEKSGSGREQEPESKFAGSDPSTPEDEDEWGPDKEPNKSRSKAAAIPNEWGEKSGPEPELEFAYIRFTAPDPAIREDEDEWGPDEGSSNGGSGAKVEEVEGEDKGRGNWELKKCLVDTVYGSEFGFRASTEVRAEASELVTQLEAANPTPKPAETPALLDGNWVLLYTAASDLLPLLAVGSTPLLKVEQISQTIDTANRTIENSTALASPLASCSFTATATFEVRTPSRIQFQFKEATFKPPEIKSQIDVPESVDIFGQRISLSPVQQLVNPLQGAAASVSRTLSGLPPLKIPLPGERTESWLLITYLDEDLWISRGDGGGLFVLVREGSLLLEK</sequence>
<dbReference type="InterPro" id="IPR006843">
    <property type="entry name" value="PAP/fibrillin_dom"/>
</dbReference>
<organism evidence="6 7">
    <name type="scientific">Carnegiea gigantea</name>
    <dbReference type="NCBI Taxonomy" id="171969"/>
    <lineage>
        <taxon>Eukaryota</taxon>
        <taxon>Viridiplantae</taxon>
        <taxon>Streptophyta</taxon>
        <taxon>Embryophyta</taxon>
        <taxon>Tracheophyta</taxon>
        <taxon>Spermatophyta</taxon>
        <taxon>Magnoliopsida</taxon>
        <taxon>eudicotyledons</taxon>
        <taxon>Gunneridae</taxon>
        <taxon>Pentapetalae</taxon>
        <taxon>Caryophyllales</taxon>
        <taxon>Cactineae</taxon>
        <taxon>Cactaceae</taxon>
        <taxon>Cactoideae</taxon>
        <taxon>Echinocereeae</taxon>
        <taxon>Carnegiea</taxon>
    </lineage>
</organism>
<feature type="region of interest" description="Disordered" evidence="4">
    <location>
        <begin position="44"/>
        <end position="243"/>
    </location>
</feature>
<dbReference type="GO" id="GO:0009536">
    <property type="term" value="C:plastid"/>
    <property type="evidence" value="ECO:0007669"/>
    <property type="project" value="UniProtKB-SubCell"/>
</dbReference>
<keyword evidence="3" id="KW-0809">Transit peptide</keyword>
<evidence type="ECO:0000313" key="7">
    <source>
        <dbReference type="Proteomes" id="UP001153076"/>
    </source>
</evidence>
<keyword evidence="7" id="KW-1185">Reference proteome</keyword>
<comment type="caution">
    <text evidence="6">The sequence shown here is derived from an EMBL/GenBank/DDBJ whole genome shotgun (WGS) entry which is preliminary data.</text>
</comment>
<keyword evidence="2" id="KW-0934">Plastid</keyword>
<evidence type="ECO:0000256" key="4">
    <source>
        <dbReference type="SAM" id="MobiDB-lite"/>
    </source>
</evidence>
<feature type="domain" description="Plastid lipid-associated protein/fibrillin conserved" evidence="5">
    <location>
        <begin position="249"/>
        <end position="464"/>
    </location>
</feature>
<proteinExistence type="predicted"/>
<dbReference type="PANTHER" id="PTHR31906">
    <property type="entry name" value="PLASTID-LIPID-ASSOCIATED PROTEIN 4, CHLOROPLASTIC-RELATED"/>
    <property type="match status" value="1"/>
</dbReference>
<dbReference type="EMBL" id="JAKOGI010000818">
    <property type="protein sequence ID" value="KAJ8430151.1"/>
    <property type="molecule type" value="Genomic_DNA"/>
</dbReference>
<feature type="compositionally biased region" description="Basic and acidic residues" evidence="4">
    <location>
        <begin position="140"/>
        <end position="153"/>
    </location>
</feature>
<evidence type="ECO:0000256" key="3">
    <source>
        <dbReference type="ARBA" id="ARBA00022946"/>
    </source>
</evidence>
<feature type="compositionally biased region" description="Basic and acidic residues" evidence="4">
    <location>
        <begin position="234"/>
        <end position="243"/>
    </location>
</feature>
<protein>
    <recommendedName>
        <fullName evidence="5">Plastid lipid-associated protein/fibrillin conserved domain-containing protein</fullName>
    </recommendedName>
</protein>
<dbReference type="Pfam" id="PF04755">
    <property type="entry name" value="PAP_fibrillin"/>
    <property type="match status" value="1"/>
</dbReference>
<dbReference type="InterPro" id="IPR039633">
    <property type="entry name" value="PAP"/>
</dbReference>
<feature type="compositionally biased region" description="Low complexity" evidence="4">
    <location>
        <begin position="44"/>
        <end position="54"/>
    </location>
</feature>
<evidence type="ECO:0000259" key="5">
    <source>
        <dbReference type="Pfam" id="PF04755"/>
    </source>
</evidence>